<dbReference type="EMBL" id="VIEB01000283">
    <property type="protein sequence ID" value="TQD96917.1"/>
    <property type="molecule type" value="Genomic_DNA"/>
</dbReference>
<sequence>MVFITKPKLPLLFLFLSTLFLSTSLSSTLAYIWQPWPPSPTCAVCALTASAEYCRARFGCPYFRSQGMQAAGSLPISGAGEAAVRAGLPGPGTAVPGVVPRYDEAAISVPGSVPEAGATARAMPTDVLAAA</sequence>
<keyword evidence="1" id="KW-0732">Signal</keyword>
<evidence type="ECO:0000313" key="3">
    <source>
        <dbReference type="Proteomes" id="UP000315295"/>
    </source>
</evidence>
<proteinExistence type="predicted"/>
<evidence type="ECO:0000256" key="1">
    <source>
        <dbReference type="SAM" id="SignalP"/>
    </source>
</evidence>
<gene>
    <name evidence="2" type="ORF">C1H46_017466</name>
</gene>
<feature type="signal peptide" evidence="1">
    <location>
        <begin position="1"/>
        <end position="30"/>
    </location>
</feature>
<protein>
    <recommendedName>
        <fullName evidence="4">Secreted protein</fullName>
    </recommendedName>
</protein>
<evidence type="ECO:0000313" key="2">
    <source>
        <dbReference type="EMBL" id="TQD96917.1"/>
    </source>
</evidence>
<evidence type="ECO:0008006" key="4">
    <source>
        <dbReference type="Google" id="ProtNLM"/>
    </source>
</evidence>
<dbReference type="Proteomes" id="UP000315295">
    <property type="component" value="Unassembled WGS sequence"/>
</dbReference>
<feature type="chain" id="PRO_5021810934" description="Secreted protein" evidence="1">
    <location>
        <begin position="31"/>
        <end position="131"/>
    </location>
</feature>
<comment type="caution">
    <text evidence="2">The sequence shown here is derived from an EMBL/GenBank/DDBJ whole genome shotgun (WGS) entry which is preliminary data.</text>
</comment>
<organism evidence="2 3">
    <name type="scientific">Malus baccata</name>
    <name type="common">Siberian crab apple</name>
    <name type="synonym">Pyrus baccata</name>
    <dbReference type="NCBI Taxonomy" id="106549"/>
    <lineage>
        <taxon>Eukaryota</taxon>
        <taxon>Viridiplantae</taxon>
        <taxon>Streptophyta</taxon>
        <taxon>Embryophyta</taxon>
        <taxon>Tracheophyta</taxon>
        <taxon>Spermatophyta</taxon>
        <taxon>Magnoliopsida</taxon>
        <taxon>eudicotyledons</taxon>
        <taxon>Gunneridae</taxon>
        <taxon>Pentapetalae</taxon>
        <taxon>rosids</taxon>
        <taxon>fabids</taxon>
        <taxon>Rosales</taxon>
        <taxon>Rosaceae</taxon>
        <taxon>Amygdaloideae</taxon>
        <taxon>Maleae</taxon>
        <taxon>Malus</taxon>
    </lineage>
</organism>
<reference evidence="2 3" key="1">
    <citation type="journal article" date="2019" name="G3 (Bethesda)">
        <title>Sequencing of a Wild Apple (Malus baccata) Genome Unravels the Differences Between Cultivated and Wild Apple Species Regarding Disease Resistance and Cold Tolerance.</title>
        <authorList>
            <person name="Chen X."/>
        </authorList>
    </citation>
    <scope>NUCLEOTIDE SEQUENCE [LARGE SCALE GENOMIC DNA]</scope>
    <source>
        <strain evidence="3">cv. Shandingzi</strain>
        <tissue evidence="2">Leaves</tissue>
    </source>
</reference>
<dbReference type="AlphaFoldDB" id="A0A540MDU6"/>
<accession>A0A540MDU6</accession>
<name>A0A540MDU6_MALBA</name>
<keyword evidence="3" id="KW-1185">Reference proteome</keyword>